<dbReference type="Gene3D" id="3.80.10.10">
    <property type="entry name" value="Ribonuclease Inhibitor"/>
    <property type="match status" value="1"/>
</dbReference>
<dbReference type="Pfam" id="PF00646">
    <property type="entry name" value="F-box"/>
    <property type="match status" value="1"/>
</dbReference>
<feature type="domain" description="FBD" evidence="1">
    <location>
        <begin position="386"/>
        <end position="463"/>
    </location>
</feature>
<protein>
    <recommendedName>
        <fullName evidence="1">FBD domain-containing protein</fullName>
    </recommendedName>
</protein>
<dbReference type="SUPFAM" id="SSF81383">
    <property type="entry name" value="F-box domain"/>
    <property type="match status" value="1"/>
</dbReference>
<dbReference type="InterPro" id="IPR001810">
    <property type="entry name" value="F-box_dom"/>
</dbReference>
<comment type="caution">
    <text evidence="2">The sequence shown here is derived from an EMBL/GenBank/DDBJ whole genome shotgun (WGS) entry which is preliminary data.</text>
</comment>
<dbReference type="InterPro" id="IPR006566">
    <property type="entry name" value="FBD"/>
</dbReference>
<dbReference type="SMART" id="SM00579">
    <property type="entry name" value="FBD"/>
    <property type="match status" value="1"/>
</dbReference>
<evidence type="ECO:0000313" key="3">
    <source>
        <dbReference type="Proteomes" id="UP000823775"/>
    </source>
</evidence>
<dbReference type="Pfam" id="PF23622">
    <property type="entry name" value="LRR_At1g61320_AtMIF1"/>
    <property type="match status" value="1"/>
</dbReference>
<dbReference type="InterPro" id="IPR036047">
    <property type="entry name" value="F-box-like_dom_sf"/>
</dbReference>
<evidence type="ECO:0000313" key="2">
    <source>
        <dbReference type="EMBL" id="MCD7464996.1"/>
    </source>
</evidence>
<sequence>MEIQKKIMAAEDRLSDLPDSLLIYILSKLWDDSKAVVRTSVLSTRWRFLWMSVEVSLNYDLPRSSNGCSEKDVSDFIASINRELYYWRSFQKTLRFRCILPRYDKSYVKDVDLWVHFATKIANVECFTLGFDRESNPRYEFPPFAYKNKSLKSLILMKCELKPSGSINWSSLNFLSMASLNLTDDVLEKVLSGCPNLEHLELENVLGISRLEVTSVKLTYLSIKNYQNENDDVRLEILAPHLKCFELSGFCDEICLQQRNVASLIRARIFLKFDSQDKSRNLEEERSYFKELLHGVGHVEDLELGPWCIQCMSILELEGWQSPPSSRKFLKLNTSIEPPDFPGIYSFLQSSLDLETLVIDWYNYNVRIFLYTYEDEDSWSFETHFNCSLRHLKTIKFINFSGPLNEEESLQSLVKYLLKNATVLEKFVIVVSRGCGALWDYAKMEQEFQSFPRSSPHASVVFSY</sequence>
<evidence type="ECO:0000259" key="1">
    <source>
        <dbReference type="SMART" id="SM00579"/>
    </source>
</evidence>
<dbReference type="InterPro" id="IPR053781">
    <property type="entry name" value="F-box_AtFBL13-like"/>
</dbReference>
<accession>A0ABS8T0Y7</accession>
<reference evidence="2 3" key="1">
    <citation type="journal article" date="2021" name="BMC Genomics">
        <title>Datura genome reveals duplications of psychoactive alkaloid biosynthetic genes and high mutation rate following tissue culture.</title>
        <authorList>
            <person name="Rajewski A."/>
            <person name="Carter-House D."/>
            <person name="Stajich J."/>
            <person name="Litt A."/>
        </authorList>
    </citation>
    <scope>NUCLEOTIDE SEQUENCE [LARGE SCALE GENOMIC DNA]</scope>
    <source>
        <strain evidence="2">AR-01</strain>
    </source>
</reference>
<dbReference type="Proteomes" id="UP000823775">
    <property type="component" value="Unassembled WGS sequence"/>
</dbReference>
<name>A0ABS8T0Y7_DATST</name>
<proteinExistence type="predicted"/>
<gene>
    <name evidence="2" type="ORF">HAX54_000348</name>
</gene>
<keyword evidence="3" id="KW-1185">Reference proteome</keyword>
<dbReference type="EMBL" id="JACEIK010001009">
    <property type="protein sequence ID" value="MCD7464996.1"/>
    <property type="molecule type" value="Genomic_DNA"/>
</dbReference>
<dbReference type="PANTHER" id="PTHR34145">
    <property type="entry name" value="OS02G0105600 PROTEIN"/>
    <property type="match status" value="1"/>
</dbReference>
<organism evidence="2 3">
    <name type="scientific">Datura stramonium</name>
    <name type="common">Jimsonweed</name>
    <name type="synonym">Common thornapple</name>
    <dbReference type="NCBI Taxonomy" id="4076"/>
    <lineage>
        <taxon>Eukaryota</taxon>
        <taxon>Viridiplantae</taxon>
        <taxon>Streptophyta</taxon>
        <taxon>Embryophyta</taxon>
        <taxon>Tracheophyta</taxon>
        <taxon>Spermatophyta</taxon>
        <taxon>Magnoliopsida</taxon>
        <taxon>eudicotyledons</taxon>
        <taxon>Gunneridae</taxon>
        <taxon>Pentapetalae</taxon>
        <taxon>asterids</taxon>
        <taxon>lamiids</taxon>
        <taxon>Solanales</taxon>
        <taxon>Solanaceae</taxon>
        <taxon>Solanoideae</taxon>
        <taxon>Datureae</taxon>
        <taxon>Datura</taxon>
    </lineage>
</organism>
<dbReference type="InterPro" id="IPR032675">
    <property type="entry name" value="LRR_dom_sf"/>
</dbReference>
<dbReference type="InterPro" id="IPR053772">
    <property type="entry name" value="At1g61320/At1g61330-like"/>
</dbReference>
<dbReference type="CDD" id="cd22160">
    <property type="entry name" value="F-box_AtFBL13-like"/>
    <property type="match status" value="1"/>
</dbReference>
<dbReference type="SUPFAM" id="SSF52058">
    <property type="entry name" value="L domain-like"/>
    <property type="match status" value="1"/>
</dbReference>
<dbReference type="InterPro" id="IPR055357">
    <property type="entry name" value="LRR_At1g61320_AtMIF1"/>
</dbReference>
<dbReference type="PANTHER" id="PTHR34145:SF28">
    <property type="entry name" value="F-BOX DOMAIN-CONTAINING PROTEIN"/>
    <property type="match status" value="1"/>
</dbReference>